<evidence type="ECO:0000256" key="6">
    <source>
        <dbReference type="ARBA" id="ARBA00022679"/>
    </source>
</evidence>
<dbReference type="SUPFAM" id="SSF56112">
    <property type="entry name" value="Protein kinase-like (PK-like)"/>
    <property type="match status" value="1"/>
</dbReference>
<dbReference type="PROSITE" id="PS00108">
    <property type="entry name" value="PROTEIN_KINASE_ST"/>
    <property type="match status" value="1"/>
</dbReference>
<dbReference type="InterPro" id="IPR013083">
    <property type="entry name" value="Znf_RING/FYVE/PHD"/>
</dbReference>
<dbReference type="CDD" id="cd01989">
    <property type="entry name" value="USP_STK_Ubox_N"/>
    <property type="match status" value="1"/>
</dbReference>
<keyword evidence="9" id="KW-0833">Ubl conjugation pathway</keyword>
<evidence type="ECO:0000256" key="9">
    <source>
        <dbReference type="ARBA" id="ARBA00022786"/>
    </source>
</evidence>
<dbReference type="SUPFAM" id="SSF57850">
    <property type="entry name" value="RING/U-box"/>
    <property type="match status" value="1"/>
</dbReference>
<dbReference type="Gene3D" id="3.30.40.10">
    <property type="entry name" value="Zinc/RING finger domain, C3HC4 (zinc finger)"/>
    <property type="match status" value="1"/>
</dbReference>
<evidence type="ECO:0000256" key="2">
    <source>
        <dbReference type="ARBA" id="ARBA00003861"/>
    </source>
</evidence>
<evidence type="ECO:0000259" key="14">
    <source>
        <dbReference type="PROSITE" id="PS50011"/>
    </source>
</evidence>
<accession>A0A1Q3AQT3</accession>
<feature type="coiled-coil region" evidence="12">
    <location>
        <begin position="357"/>
        <end position="440"/>
    </location>
</feature>
<comment type="function">
    <text evidence="2">Functions as an E3 ubiquitin ligase.</text>
</comment>
<evidence type="ECO:0000256" key="7">
    <source>
        <dbReference type="ARBA" id="ARBA00022741"/>
    </source>
</evidence>
<evidence type="ECO:0000256" key="11">
    <source>
        <dbReference type="PROSITE-ProRule" id="PRU10141"/>
    </source>
</evidence>
<evidence type="ECO:0000313" key="17">
    <source>
        <dbReference type="Proteomes" id="UP000187406"/>
    </source>
</evidence>
<evidence type="ECO:0000313" key="16">
    <source>
        <dbReference type="EMBL" id="GAV57922.1"/>
    </source>
</evidence>
<dbReference type="GO" id="GO:0005524">
    <property type="term" value="F:ATP binding"/>
    <property type="evidence" value="ECO:0007669"/>
    <property type="project" value="UniProtKB-UniRule"/>
</dbReference>
<keyword evidence="12" id="KW-0175">Coiled coil</keyword>
<dbReference type="InterPro" id="IPR014729">
    <property type="entry name" value="Rossmann-like_a/b/a_fold"/>
</dbReference>
<dbReference type="Gene3D" id="3.40.50.620">
    <property type="entry name" value="HUPs"/>
    <property type="match status" value="1"/>
</dbReference>
<evidence type="ECO:0000256" key="8">
    <source>
        <dbReference type="ARBA" id="ARBA00022777"/>
    </source>
</evidence>
<evidence type="ECO:0000256" key="10">
    <source>
        <dbReference type="ARBA" id="ARBA00022840"/>
    </source>
</evidence>
<keyword evidence="17" id="KW-1185">Reference proteome</keyword>
<feature type="domain" description="U-box" evidence="15">
    <location>
        <begin position="756"/>
        <end position="827"/>
    </location>
</feature>
<keyword evidence="10 11" id="KW-0067">ATP-binding</keyword>
<dbReference type="GO" id="GO:0061630">
    <property type="term" value="F:ubiquitin protein ligase activity"/>
    <property type="evidence" value="ECO:0007669"/>
    <property type="project" value="UniProtKB-EC"/>
</dbReference>
<name>A0A1Q3AQT3_CEPFO</name>
<feature type="binding site" evidence="11">
    <location>
        <position position="511"/>
    </location>
    <ligand>
        <name>ATP</name>
        <dbReference type="ChEBI" id="CHEBI:30616"/>
    </ligand>
</feature>
<keyword evidence="5" id="KW-0723">Serine/threonine-protein kinase</keyword>
<dbReference type="GO" id="GO:0016567">
    <property type="term" value="P:protein ubiquitination"/>
    <property type="evidence" value="ECO:0007669"/>
    <property type="project" value="UniProtKB-UniPathway"/>
</dbReference>
<evidence type="ECO:0000256" key="12">
    <source>
        <dbReference type="SAM" id="Coils"/>
    </source>
</evidence>
<comment type="caution">
    <text evidence="16">The sequence shown here is derived from an EMBL/GenBank/DDBJ whole genome shotgun (WGS) entry which is preliminary data.</text>
</comment>
<dbReference type="Pfam" id="PF00069">
    <property type="entry name" value="Pkinase"/>
    <property type="match status" value="1"/>
</dbReference>
<dbReference type="Proteomes" id="UP000187406">
    <property type="component" value="Unassembled WGS sequence"/>
</dbReference>
<dbReference type="InParanoid" id="A0A1Q3AQT3"/>
<sequence>MELLSPSPPPHHDRTRDRIPGFPPSGYSLDCCAVMGSQLPEIVEESSSSNSGNGNGDDKVFVAVGKSVDKALSLLQWSFRTFEGRKFVLLHVHRPSPFIPTLLGKLPASQANGEVVSAYRRQEREQTRKLLESYLRICSTRKVKASVVTTEADQVQKGILELVNRHCIRNLVMGAVSANCMKVRRRSSKANYAAKNAPSFCEIWIISKGKHMWTKEASEGRSASPPYRHADGETAKISRVSNWVIGETVEMEVALSPSISSSNGRLVPYYLQTSFSPTSTSTGTEYTSERGVSSDSDSRFEENSHNQLIEARIEAETSKNKAFAELLKSRQMEVEAVKAISKVKFFEAALAYEVEFRKEAEDALRNMIEEKEKILEERGEVTRELQKAMRNVALLDSRVQEANRKRDEASEELKLIQASLANLRQEKQKLRQQKMEAVRWLDRWRGRGQAGATKCSGFIGVVEAFPELAEFTLSDLQTATCNFSESFKLGQGGYGRVYKGEMLGRTVAIKKLHPHNMQGQSEFQKEVQVLGKLQHPHLVTLLGACPEACSLVYEYLPNGSLKDRLFPKNNISPLAWKIRVQMIAEISSALCFLHSSKPETIVHGDLKPENILLDSELHCRICEFGICRLATEDSLRCPSFRRSTEPKGAFPYTDPEFCRIGVQTPKSDIYSFGVIILQLLTGRPPVGLVGEVRKAMSCGKSVSILDSLAGEWPTFVARRLLDLGLQCCELNGRDRPDLTPTLVRELEQIHVPEERPVPSYFLCPILQEIMHDPQVAADGFTYEGEALLGWFANGRETSPMTNLKFDHLNLTPNRALRLSIQDWLCKQ</sequence>
<dbReference type="InterPro" id="IPR003613">
    <property type="entry name" value="Ubox_domain"/>
</dbReference>
<reference evidence="17" key="1">
    <citation type="submission" date="2016-04" db="EMBL/GenBank/DDBJ databases">
        <title>Cephalotus genome sequencing.</title>
        <authorList>
            <person name="Fukushima K."/>
            <person name="Hasebe M."/>
            <person name="Fang X."/>
        </authorList>
    </citation>
    <scope>NUCLEOTIDE SEQUENCE [LARGE SCALE GENOMIC DNA]</scope>
    <source>
        <strain evidence="17">cv. St1</strain>
    </source>
</reference>
<dbReference type="InterPro" id="IPR008271">
    <property type="entry name" value="Ser/Thr_kinase_AS"/>
</dbReference>
<comment type="pathway">
    <text evidence="3">Protein modification; protein ubiquitination.</text>
</comment>
<dbReference type="FunFam" id="3.30.200.20:FF:000039">
    <property type="entry name" value="receptor-like protein kinase FERONIA"/>
    <property type="match status" value="1"/>
</dbReference>
<feature type="region of interest" description="Disordered" evidence="13">
    <location>
        <begin position="1"/>
        <end position="20"/>
    </location>
</feature>
<feature type="compositionally biased region" description="Low complexity" evidence="13">
    <location>
        <begin position="277"/>
        <end position="286"/>
    </location>
</feature>
<dbReference type="PANTHER" id="PTHR45647">
    <property type="entry name" value="OS02G0152300 PROTEIN"/>
    <property type="match status" value="1"/>
</dbReference>
<evidence type="ECO:0000256" key="13">
    <source>
        <dbReference type="SAM" id="MobiDB-lite"/>
    </source>
</evidence>
<dbReference type="EMBL" id="BDDD01000046">
    <property type="protein sequence ID" value="GAV57922.1"/>
    <property type="molecule type" value="Genomic_DNA"/>
</dbReference>
<dbReference type="STRING" id="3775.A0A1Q3AQT3"/>
<gene>
    <name evidence="16" type="ORF">CFOL_v3_01458</name>
</gene>
<dbReference type="InterPro" id="IPR000719">
    <property type="entry name" value="Prot_kinase_dom"/>
</dbReference>
<proteinExistence type="predicted"/>
<keyword evidence="7 11" id="KW-0547">Nucleotide-binding</keyword>
<dbReference type="UniPathway" id="UPA00143"/>
<dbReference type="SUPFAM" id="SSF52402">
    <property type="entry name" value="Adenine nucleotide alpha hydrolases-like"/>
    <property type="match status" value="1"/>
</dbReference>
<dbReference type="PANTHER" id="PTHR45647:SF43">
    <property type="entry name" value="OS10G0100500 PROTEIN"/>
    <property type="match status" value="1"/>
</dbReference>
<feature type="compositionally biased region" description="Basic and acidic residues" evidence="13">
    <location>
        <begin position="10"/>
        <end position="19"/>
    </location>
</feature>
<evidence type="ECO:0000256" key="3">
    <source>
        <dbReference type="ARBA" id="ARBA00004906"/>
    </source>
</evidence>
<dbReference type="EC" id="2.3.2.27" evidence="4"/>
<evidence type="ECO:0000259" key="15">
    <source>
        <dbReference type="PROSITE" id="PS51698"/>
    </source>
</evidence>
<evidence type="ECO:0000256" key="1">
    <source>
        <dbReference type="ARBA" id="ARBA00000900"/>
    </source>
</evidence>
<feature type="region of interest" description="Disordered" evidence="13">
    <location>
        <begin position="277"/>
        <end position="300"/>
    </location>
</feature>
<dbReference type="SMART" id="SM00220">
    <property type="entry name" value="S_TKc"/>
    <property type="match status" value="1"/>
</dbReference>
<protein>
    <recommendedName>
        <fullName evidence="4">RING-type E3 ubiquitin transferase</fullName>
        <ecNumber evidence="4">2.3.2.27</ecNumber>
    </recommendedName>
</protein>
<dbReference type="GO" id="GO:0004674">
    <property type="term" value="F:protein serine/threonine kinase activity"/>
    <property type="evidence" value="ECO:0007669"/>
    <property type="project" value="UniProtKB-KW"/>
</dbReference>
<dbReference type="PROSITE" id="PS51698">
    <property type="entry name" value="U_BOX"/>
    <property type="match status" value="1"/>
</dbReference>
<dbReference type="InterPro" id="IPR011009">
    <property type="entry name" value="Kinase-like_dom_sf"/>
</dbReference>
<dbReference type="Gene3D" id="3.30.200.20">
    <property type="entry name" value="Phosphorylase Kinase, domain 1"/>
    <property type="match status" value="1"/>
</dbReference>
<dbReference type="InterPro" id="IPR051348">
    <property type="entry name" value="U-box_ubiquitin_ligases"/>
</dbReference>
<dbReference type="PROSITE" id="PS00107">
    <property type="entry name" value="PROTEIN_KINASE_ATP"/>
    <property type="match status" value="1"/>
</dbReference>
<organism evidence="16 17">
    <name type="scientific">Cephalotus follicularis</name>
    <name type="common">Albany pitcher plant</name>
    <dbReference type="NCBI Taxonomy" id="3775"/>
    <lineage>
        <taxon>Eukaryota</taxon>
        <taxon>Viridiplantae</taxon>
        <taxon>Streptophyta</taxon>
        <taxon>Embryophyta</taxon>
        <taxon>Tracheophyta</taxon>
        <taxon>Spermatophyta</taxon>
        <taxon>Magnoliopsida</taxon>
        <taxon>eudicotyledons</taxon>
        <taxon>Gunneridae</taxon>
        <taxon>Pentapetalae</taxon>
        <taxon>rosids</taxon>
        <taxon>fabids</taxon>
        <taxon>Oxalidales</taxon>
        <taxon>Cephalotaceae</taxon>
        <taxon>Cephalotus</taxon>
    </lineage>
</organism>
<dbReference type="OrthoDB" id="4062651at2759"/>
<keyword evidence="6" id="KW-0808">Transferase</keyword>
<dbReference type="Gene3D" id="1.10.510.10">
    <property type="entry name" value="Transferase(Phosphotransferase) domain 1"/>
    <property type="match status" value="1"/>
</dbReference>
<dbReference type="Pfam" id="PF04564">
    <property type="entry name" value="U-box"/>
    <property type="match status" value="1"/>
</dbReference>
<dbReference type="AlphaFoldDB" id="A0A1Q3AQT3"/>
<evidence type="ECO:0000256" key="5">
    <source>
        <dbReference type="ARBA" id="ARBA00022527"/>
    </source>
</evidence>
<dbReference type="SMART" id="SM00504">
    <property type="entry name" value="Ubox"/>
    <property type="match status" value="1"/>
</dbReference>
<keyword evidence="8 16" id="KW-0418">Kinase</keyword>
<comment type="catalytic activity">
    <reaction evidence="1">
        <text>S-ubiquitinyl-[E2 ubiquitin-conjugating enzyme]-L-cysteine + [acceptor protein]-L-lysine = [E2 ubiquitin-conjugating enzyme]-L-cysteine + N(6)-ubiquitinyl-[acceptor protein]-L-lysine.</text>
        <dbReference type="EC" id="2.3.2.27"/>
    </reaction>
</comment>
<evidence type="ECO:0000256" key="4">
    <source>
        <dbReference type="ARBA" id="ARBA00012483"/>
    </source>
</evidence>
<dbReference type="CDD" id="cd16655">
    <property type="entry name" value="RING-Ubox_WDSUB1-like"/>
    <property type="match status" value="1"/>
</dbReference>
<dbReference type="InterPro" id="IPR017441">
    <property type="entry name" value="Protein_kinase_ATP_BS"/>
</dbReference>
<feature type="domain" description="Protein kinase" evidence="14">
    <location>
        <begin position="483"/>
        <end position="751"/>
    </location>
</feature>
<dbReference type="PROSITE" id="PS50011">
    <property type="entry name" value="PROTEIN_KINASE_DOM"/>
    <property type="match status" value="1"/>
</dbReference>